<dbReference type="AlphaFoldDB" id="M6G1M4"/>
<name>M6G1M4_9LEPT</name>
<protein>
    <submittedName>
        <fullName evidence="1">Uncharacterized protein</fullName>
    </submittedName>
</protein>
<reference evidence="1 2" key="1">
    <citation type="submission" date="2013-01" db="EMBL/GenBank/DDBJ databases">
        <authorList>
            <person name="Harkins D.M."/>
            <person name="Durkin A.S."/>
            <person name="Brinkac L.M."/>
            <person name="Haft D.H."/>
            <person name="Selengut J.D."/>
            <person name="Sanka R."/>
            <person name="DePew J."/>
            <person name="Purushe J."/>
            <person name="Hospenthal D.R."/>
            <person name="Murray C.K."/>
            <person name="Pimentel G."/>
            <person name="Wasfy M."/>
            <person name="Vinetz J.M."/>
            <person name="Sutton G.G."/>
            <person name="Nierman W.C."/>
            <person name="Fouts D.E."/>
        </authorList>
    </citation>
    <scope>NUCLEOTIDE SEQUENCE [LARGE SCALE GENOMIC DNA]</scope>
    <source>
        <strain evidence="1 2">2006001855</strain>
    </source>
</reference>
<proteinExistence type="predicted"/>
<gene>
    <name evidence="1" type="ORF">LEP1GSC038_2091</name>
</gene>
<comment type="caution">
    <text evidence="1">The sequence shown here is derived from an EMBL/GenBank/DDBJ whole genome shotgun (WGS) entry which is preliminary data.</text>
</comment>
<organism evidence="1 2">
    <name type="scientific">Leptospira weilii str. 2006001855</name>
    <dbReference type="NCBI Taxonomy" id="996804"/>
    <lineage>
        <taxon>Bacteria</taxon>
        <taxon>Pseudomonadati</taxon>
        <taxon>Spirochaetota</taxon>
        <taxon>Spirochaetia</taxon>
        <taxon>Leptospirales</taxon>
        <taxon>Leptospiraceae</taxon>
        <taxon>Leptospira</taxon>
    </lineage>
</organism>
<evidence type="ECO:0000313" key="2">
    <source>
        <dbReference type="Proteomes" id="UP000012101"/>
    </source>
</evidence>
<sequence length="44" mass="5288">MGKILYDFIKSTKVIHCKIIVRDFYPSYHFEEAKNCHISKRIKS</sequence>
<dbReference type="Proteomes" id="UP000012101">
    <property type="component" value="Unassembled WGS sequence"/>
</dbReference>
<dbReference type="EMBL" id="AFJM02000037">
    <property type="protein sequence ID" value="EMM72841.1"/>
    <property type="molecule type" value="Genomic_DNA"/>
</dbReference>
<accession>M6G1M4</accession>
<evidence type="ECO:0000313" key="1">
    <source>
        <dbReference type="EMBL" id="EMM72841.1"/>
    </source>
</evidence>